<name>A0AAN8I5R3_9EURO</name>
<dbReference type="InterPro" id="IPR011009">
    <property type="entry name" value="Kinase-like_dom_sf"/>
</dbReference>
<evidence type="ECO:0000313" key="3">
    <source>
        <dbReference type="Proteomes" id="UP001316803"/>
    </source>
</evidence>
<evidence type="ECO:0000259" key="1">
    <source>
        <dbReference type="PROSITE" id="PS50011"/>
    </source>
</evidence>
<evidence type="ECO:0000313" key="2">
    <source>
        <dbReference type="EMBL" id="KAK5950721.1"/>
    </source>
</evidence>
<dbReference type="PANTHER" id="PTHR44329">
    <property type="entry name" value="SERINE/THREONINE-PROTEIN KINASE TNNI3K-RELATED"/>
    <property type="match status" value="1"/>
</dbReference>
<sequence>MAHEERQFLADGWTATIFRLSNTQKVVKVLDKKLYYPCEEQFRRELAANERIAQHNPPASVLKFYGVDEPLGLILELAQKGSMDNFLRECRGSKSAPSSDVLLRWARQAAEALAFVHSCGILHCDIYVPNFFLDNELNLKLADFGAAAIDGGSPLMMYRETHQLWVNDGGKWRKDISIASEIFALGSAMFNMETCRDSMQGLRSDEDRDEIERRLKAKELPPVDDAPVLGRYIEKCWNSKYDSMTGLLCDLNASEAIGGAGIHPVTYPVDGAKDEVGI</sequence>
<dbReference type="Proteomes" id="UP001316803">
    <property type="component" value="Unassembled WGS sequence"/>
</dbReference>
<gene>
    <name evidence="2" type="ORF">OHC33_008103</name>
</gene>
<keyword evidence="3" id="KW-1185">Reference proteome</keyword>
<dbReference type="Pfam" id="PF00069">
    <property type="entry name" value="Pkinase"/>
    <property type="match status" value="1"/>
</dbReference>
<proteinExistence type="predicted"/>
<reference evidence="2 3" key="1">
    <citation type="submission" date="2022-12" db="EMBL/GenBank/DDBJ databases">
        <title>Genomic features and morphological characterization of a novel Knufia sp. strain isolated from spacecraft assembly facility.</title>
        <authorList>
            <person name="Teixeira M."/>
            <person name="Chander A.M."/>
            <person name="Stajich J.E."/>
            <person name="Venkateswaran K."/>
        </authorList>
    </citation>
    <scope>NUCLEOTIDE SEQUENCE [LARGE SCALE GENOMIC DNA]</scope>
    <source>
        <strain evidence="2 3">FJI-L2-BK-P2</strain>
    </source>
</reference>
<dbReference type="Gene3D" id="1.10.510.10">
    <property type="entry name" value="Transferase(Phosphotransferase) domain 1"/>
    <property type="match status" value="1"/>
</dbReference>
<organism evidence="2 3">
    <name type="scientific">Knufia fluminis</name>
    <dbReference type="NCBI Taxonomy" id="191047"/>
    <lineage>
        <taxon>Eukaryota</taxon>
        <taxon>Fungi</taxon>
        <taxon>Dikarya</taxon>
        <taxon>Ascomycota</taxon>
        <taxon>Pezizomycotina</taxon>
        <taxon>Eurotiomycetes</taxon>
        <taxon>Chaetothyriomycetidae</taxon>
        <taxon>Chaetothyriales</taxon>
        <taxon>Trichomeriaceae</taxon>
        <taxon>Knufia</taxon>
    </lineage>
</organism>
<dbReference type="GO" id="GO:0004674">
    <property type="term" value="F:protein serine/threonine kinase activity"/>
    <property type="evidence" value="ECO:0007669"/>
    <property type="project" value="TreeGrafter"/>
</dbReference>
<feature type="domain" description="Protein kinase" evidence="1">
    <location>
        <begin position="3"/>
        <end position="278"/>
    </location>
</feature>
<dbReference type="InterPro" id="IPR051681">
    <property type="entry name" value="Ser/Thr_Kinases-Pseudokinases"/>
</dbReference>
<dbReference type="CDD" id="cd00180">
    <property type="entry name" value="PKc"/>
    <property type="match status" value="1"/>
</dbReference>
<dbReference type="EMBL" id="JAKLMC020000024">
    <property type="protein sequence ID" value="KAK5950721.1"/>
    <property type="molecule type" value="Genomic_DNA"/>
</dbReference>
<protein>
    <recommendedName>
        <fullName evidence="1">Protein kinase domain-containing protein</fullName>
    </recommendedName>
</protein>
<accession>A0AAN8I5R3</accession>
<dbReference type="AlphaFoldDB" id="A0AAN8I5R3"/>
<dbReference type="SUPFAM" id="SSF56112">
    <property type="entry name" value="Protein kinase-like (PK-like)"/>
    <property type="match status" value="1"/>
</dbReference>
<comment type="caution">
    <text evidence="2">The sequence shown here is derived from an EMBL/GenBank/DDBJ whole genome shotgun (WGS) entry which is preliminary data.</text>
</comment>
<dbReference type="GO" id="GO:0005524">
    <property type="term" value="F:ATP binding"/>
    <property type="evidence" value="ECO:0007669"/>
    <property type="project" value="InterPro"/>
</dbReference>
<dbReference type="InterPro" id="IPR000719">
    <property type="entry name" value="Prot_kinase_dom"/>
</dbReference>
<dbReference type="PROSITE" id="PS50011">
    <property type="entry name" value="PROTEIN_KINASE_DOM"/>
    <property type="match status" value="1"/>
</dbReference>